<reference evidence="7 8" key="1">
    <citation type="submission" date="2020-12" db="EMBL/GenBank/DDBJ databases">
        <title>Draft genome sequences of nine environmental bacterial isolates colonizing plastic.</title>
        <authorList>
            <person name="Borre I."/>
            <person name="Sonnenschein E.C."/>
        </authorList>
    </citation>
    <scope>NUCLEOTIDE SEQUENCE [LARGE SCALE GENOMIC DNA]</scope>
    <source>
        <strain evidence="7 8">IB30</strain>
    </source>
</reference>
<protein>
    <submittedName>
        <fullName evidence="7">MBL fold metallo-hydrolase</fullName>
    </submittedName>
</protein>
<evidence type="ECO:0000313" key="7">
    <source>
        <dbReference type="EMBL" id="MBJ2137653.1"/>
    </source>
</evidence>
<dbReference type="InterPro" id="IPR001279">
    <property type="entry name" value="Metallo-B-lactamas"/>
</dbReference>
<proteinExistence type="predicted"/>
<evidence type="ECO:0000313" key="8">
    <source>
        <dbReference type="Proteomes" id="UP000649232"/>
    </source>
</evidence>
<dbReference type="SUPFAM" id="SSF56281">
    <property type="entry name" value="Metallo-hydrolase/oxidoreductase"/>
    <property type="match status" value="1"/>
</dbReference>
<evidence type="ECO:0000256" key="1">
    <source>
        <dbReference type="ARBA" id="ARBA00001947"/>
    </source>
</evidence>
<comment type="cofactor">
    <cofactor evidence="1">
        <name>Zn(2+)</name>
        <dbReference type="ChEBI" id="CHEBI:29105"/>
    </cofactor>
</comment>
<dbReference type="InterPro" id="IPR051453">
    <property type="entry name" value="MBL_Glyoxalase_II"/>
</dbReference>
<gene>
    <name evidence="7" type="ORF">JEU11_14420</name>
</gene>
<organism evidence="7 8">
    <name type="scientific">Paraglaciecola chathamensis</name>
    <dbReference type="NCBI Taxonomy" id="368405"/>
    <lineage>
        <taxon>Bacteria</taxon>
        <taxon>Pseudomonadati</taxon>
        <taxon>Pseudomonadota</taxon>
        <taxon>Gammaproteobacteria</taxon>
        <taxon>Alteromonadales</taxon>
        <taxon>Alteromonadaceae</taxon>
        <taxon>Paraglaciecola</taxon>
    </lineage>
</organism>
<sequence>MNLHNVKVLSLSIISLLSVGCTAQSMSTTSVAQQHINKAYELAGDTFMRTTAELQCSDDNRAMAFFEDKSVPPPTKVFENLYYVGVSTVGAYALQTSEGIILIDALNNTEEAKNVIEPGLRELGLDPKNIKIIIVTHGHGDHYGGAKYLSEKYKIPVMMSDADWALAANPQVSQASGMPAPDWSEAPDKDLVAKDGQEVTYGNTSVKLIATPGHTPGTMSLIFPVIENGKQHMAAMWGGTGIPSQAKSIENYIQSAAKFARLEKELGVDVALSNHPFVDDSLNRMREFRNNPKGNNPFIIGEQKVLDYTNVMSECAQAALARAK</sequence>
<feature type="chain" id="PRO_5046423837" evidence="5">
    <location>
        <begin position="24"/>
        <end position="324"/>
    </location>
</feature>
<accession>A0ABS0WGT1</accession>
<dbReference type="PANTHER" id="PTHR46233">
    <property type="entry name" value="HYDROXYACYLGLUTATHIONE HYDROLASE GLOC"/>
    <property type="match status" value="1"/>
</dbReference>
<evidence type="ECO:0000259" key="6">
    <source>
        <dbReference type="SMART" id="SM00849"/>
    </source>
</evidence>
<evidence type="ECO:0000256" key="2">
    <source>
        <dbReference type="ARBA" id="ARBA00022723"/>
    </source>
</evidence>
<dbReference type="EMBL" id="JAEILT010000022">
    <property type="protein sequence ID" value="MBJ2137653.1"/>
    <property type="molecule type" value="Genomic_DNA"/>
</dbReference>
<dbReference type="Proteomes" id="UP000649232">
    <property type="component" value="Unassembled WGS sequence"/>
</dbReference>
<dbReference type="RefSeq" id="WP_198825200.1">
    <property type="nucleotide sequence ID" value="NZ_JAEILT010000022.1"/>
</dbReference>
<dbReference type="InterPro" id="IPR036866">
    <property type="entry name" value="RibonucZ/Hydroxyglut_hydro"/>
</dbReference>
<evidence type="ECO:0000256" key="4">
    <source>
        <dbReference type="ARBA" id="ARBA00022833"/>
    </source>
</evidence>
<feature type="signal peptide" evidence="5">
    <location>
        <begin position="1"/>
        <end position="23"/>
    </location>
</feature>
<keyword evidence="4" id="KW-0862">Zinc</keyword>
<comment type="caution">
    <text evidence="7">The sequence shown here is derived from an EMBL/GenBank/DDBJ whole genome shotgun (WGS) entry which is preliminary data.</text>
</comment>
<dbReference type="SMART" id="SM00849">
    <property type="entry name" value="Lactamase_B"/>
    <property type="match status" value="1"/>
</dbReference>
<keyword evidence="3" id="KW-0378">Hydrolase</keyword>
<dbReference type="PROSITE" id="PS51257">
    <property type="entry name" value="PROKAR_LIPOPROTEIN"/>
    <property type="match status" value="1"/>
</dbReference>
<dbReference type="PANTHER" id="PTHR46233:SF3">
    <property type="entry name" value="HYDROXYACYLGLUTATHIONE HYDROLASE GLOC"/>
    <property type="match status" value="1"/>
</dbReference>
<dbReference type="Gene3D" id="3.60.15.10">
    <property type="entry name" value="Ribonuclease Z/Hydroxyacylglutathione hydrolase-like"/>
    <property type="match status" value="1"/>
</dbReference>
<keyword evidence="5" id="KW-0732">Signal</keyword>
<evidence type="ECO:0000256" key="5">
    <source>
        <dbReference type="SAM" id="SignalP"/>
    </source>
</evidence>
<evidence type="ECO:0000256" key="3">
    <source>
        <dbReference type="ARBA" id="ARBA00022801"/>
    </source>
</evidence>
<keyword evidence="2" id="KW-0479">Metal-binding</keyword>
<dbReference type="CDD" id="cd16280">
    <property type="entry name" value="metallo-hydrolase-like_MBL-fold"/>
    <property type="match status" value="1"/>
</dbReference>
<name>A0ABS0WGT1_9ALTE</name>
<dbReference type="Pfam" id="PF00753">
    <property type="entry name" value="Lactamase_B"/>
    <property type="match status" value="1"/>
</dbReference>
<feature type="domain" description="Metallo-beta-lactamase" evidence="6">
    <location>
        <begin position="88"/>
        <end position="275"/>
    </location>
</feature>